<dbReference type="Proteomes" id="UP000011096">
    <property type="component" value="Unassembled WGS sequence"/>
</dbReference>
<dbReference type="EMBL" id="ANPB02000008">
    <property type="protein sequence ID" value="KAF4477674.1"/>
    <property type="molecule type" value="Genomic_DNA"/>
</dbReference>
<feature type="compositionally biased region" description="Low complexity" evidence="1">
    <location>
        <begin position="90"/>
        <end position="101"/>
    </location>
</feature>
<evidence type="ECO:0000313" key="3">
    <source>
        <dbReference type="EMBL" id="KAF4478232.1"/>
    </source>
</evidence>
<comment type="caution">
    <text evidence="3">The sequence shown here is derived from an EMBL/GenBank/DDBJ whole genome shotgun (WGS) entry which is preliminary data.</text>
</comment>
<reference evidence="3 4" key="1">
    <citation type="submission" date="2012-08" db="EMBL/GenBank/DDBJ databases">
        <authorList>
            <person name="Gan P.H.P."/>
            <person name="Ikeda K."/>
            <person name="Irieda H."/>
            <person name="Narusaka M."/>
            <person name="O'Connell R.J."/>
            <person name="Narusaka Y."/>
            <person name="Takano Y."/>
            <person name="Kubo Y."/>
            <person name="Shirasu K."/>
        </authorList>
    </citation>
    <scope>NUCLEOTIDE SEQUENCE [LARGE SCALE GENOMIC DNA]</scope>
    <source>
        <strain evidence="3 4">Nara gc5</strain>
    </source>
</reference>
<feature type="compositionally biased region" description="Pro residues" evidence="1">
    <location>
        <begin position="123"/>
        <end position="133"/>
    </location>
</feature>
<dbReference type="OrthoDB" id="4855696at2759"/>
<dbReference type="RefSeq" id="XP_066007777.1">
    <property type="nucleotide sequence ID" value="XM_066152815.1"/>
</dbReference>
<accession>A0A7J6INW3</accession>
<evidence type="ECO:0000313" key="2">
    <source>
        <dbReference type="EMBL" id="KAF4477674.1"/>
    </source>
</evidence>
<dbReference type="AlphaFoldDB" id="A0A7J6INW3"/>
<feature type="region of interest" description="Disordered" evidence="1">
    <location>
        <begin position="82"/>
        <end position="141"/>
    </location>
</feature>
<feature type="compositionally biased region" description="Polar residues" evidence="1">
    <location>
        <begin position="202"/>
        <end position="217"/>
    </location>
</feature>
<name>A0A7J6INW3_COLFN</name>
<feature type="region of interest" description="Disordered" evidence="1">
    <location>
        <begin position="186"/>
        <end position="229"/>
    </location>
</feature>
<protein>
    <submittedName>
        <fullName evidence="3">Uncharacterized protein</fullName>
    </submittedName>
</protein>
<evidence type="ECO:0000313" key="4">
    <source>
        <dbReference type="Proteomes" id="UP000011096"/>
    </source>
</evidence>
<gene>
    <name evidence="3" type="ORF">CGGC5_v013051</name>
    <name evidence="2" type="ORF">CGGC5_v013087</name>
</gene>
<organism evidence="3 4">
    <name type="scientific">Colletotrichum fructicola (strain Nara gc5)</name>
    <name type="common">Anthracnose fungus</name>
    <name type="synonym">Colletotrichum gloeosporioides (strain Nara gc5)</name>
    <dbReference type="NCBI Taxonomy" id="1213859"/>
    <lineage>
        <taxon>Eukaryota</taxon>
        <taxon>Fungi</taxon>
        <taxon>Dikarya</taxon>
        <taxon>Ascomycota</taxon>
        <taxon>Pezizomycotina</taxon>
        <taxon>Sordariomycetes</taxon>
        <taxon>Hypocreomycetidae</taxon>
        <taxon>Glomerellales</taxon>
        <taxon>Glomerellaceae</taxon>
        <taxon>Colletotrichum</taxon>
        <taxon>Colletotrichum gloeosporioides species complex</taxon>
    </lineage>
</organism>
<dbReference type="EMBL" id="ANPB02000008">
    <property type="protein sequence ID" value="KAF4478232.1"/>
    <property type="molecule type" value="Genomic_DNA"/>
</dbReference>
<dbReference type="GeneID" id="90980264"/>
<keyword evidence="4" id="KW-1185">Reference proteome</keyword>
<sequence length="229" mass="24489">MPAWTTNRTSGTSIPNPNAFVTTMTPRLAPSPLLHASNLDALSSVLSMLLWNAAHPNASAIRSTPSIVLLYTTALPRGCCRNQSLTSWQPRSSTALNSPSSPSRPDPNPNPDFARRLWLAAPQPRPRPPPPDPNATTTTPYSIFLRVVASRNTRTRSGRIPVTAKNSRSSAGGNVAVKHTNCAPNSCTVRPNARNAGRNPLDPSNTTWHSSNTTRSNLLPPLQLPAGVG</sequence>
<reference evidence="3 4" key="2">
    <citation type="submission" date="2020-04" db="EMBL/GenBank/DDBJ databases">
        <title>Genome sequencing and assembly of multiple isolates from the Colletotrichum gloeosporioides species complex.</title>
        <authorList>
            <person name="Gan P."/>
            <person name="Shirasu K."/>
        </authorList>
    </citation>
    <scope>NUCLEOTIDE SEQUENCE [LARGE SCALE GENOMIC DNA]</scope>
    <source>
        <strain evidence="3 4">Nara gc5</strain>
    </source>
</reference>
<dbReference type="InParanoid" id="A0A7J6INW3"/>
<proteinExistence type="predicted"/>
<evidence type="ECO:0000256" key="1">
    <source>
        <dbReference type="SAM" id="MobiDB-lite"/>
    </source>
</evidence>